<dbReference type="AlphaFoldDB" id="A0A2M6P1Y2"/>
<evidence type="ECO:0000313" key="1">
    <source>
        <dbReference type="EMBL" id="PIR77735.1"/>
    </source>
</evidence>
<gene>
    <name evidence="1" type="ORF">COU30_00865</name>
</gene>
<dbReference type="EMBL" id="PFBW01000036">
    <property type="protein sequence ID" value="PIR77735.1"/>
    <property type="molecule type" value="Genomic_DNA"/>
</dbReference>
<proteinExistence type="predicted"/>
<reference evidence="2" key="1">
    <citation type="submission" date="2017-09" db="EMBL/GenBank/DDBJ databases">
        <title>Depth-based differentiation of microbial function through sediment-hosted aquifers and enrichment of novel symbionts in the deep terrestrial subsurface.</title>
        <authorList>
            <person name="Probst A.J."/>
            <person name="Ladd B."/>
            <person name="Jarett J.K."/>
            <person name="Geller-Mcgrath D.E."/>
            <person name="Sieber C.M.K."/>
            <person name="Emerson J.B."/>
            <person name="Anantharaman K."/>
            <person name="Thomas B.C."/>
            <person name="Malmstrom R."/>
            <person name="Stieglmeier M."/>
            <person name="Klingl A."/>
            <person name="Woyke T."/>
            <person name="Ryan C.M."/>
            <person name="Banfield J.F."/>
        </authorList>
    </citation>
    <scope>NUCLEOTIDE SEQUENCE [LARGE SCALE GENOMIC DNA]</scope>
</reference>
<sequence length="442" mass="49272">MAFTIIVGGVVSYSLIEHRASIKKHSRDMAFHIAEAGIEYYRWHLAHDPNDFQDGTGQSGPYVHEYYDKDGTVIGDFSLEIDPPLSGSTIVTVRSTGHTAWDPDQERTVQVRVGFPALTDFAFVENSDMSFSQTTEVHGKVHSNGGIEFNGTTDAVVQSAQETYDNGSGSHSGVWGIGGPSVFFDFPVPPKDFFGITSDLADIRDLADEAGVHLSSSGDEGWHIEFLADGTFNLYLVITRLCYGGSGTWVWWWGWYWDGEVLCYDIDEETFQANYPIPENGAIFVEDDVWVSGVVNGRVTVGAGRFPVLASTYQDIYIPDNLVYEEKNSDDVLGLIAQGDIIVPRDVPDDMEIDAAALSQFNQIQRPYYNATYFPSVKNSLLFYGSQISYDGGGWKWIDENEDVISGFVNTNHTYDGNLRYYPPPGFPVENTYDLISWEEIE</sequence>
<comment type="caution">
    <text evidence="1">The sequence shown here is derived from an EMBL/GenBank/DDBJ whole genome shotgun (WGS) entry which is preliminary data.</text>
</comment>
<protein>
    <submittedName>
        <fullName evidence="1">Uncharacterized protein</fullName>
    </submittedName>
</protein>
<accession>A0A2M6P1Y2</accession>
<organism evidence="1 2">
    <name type="scientific">Candidatus Magasanikbacteria bacterium CG10_big_fil_rev_8_21_14_0_10_38_6</name>
    <dbReference type="NCBI Taxonomy" id="1974647"/>
    <lineage>
        <taxon>Bacteria</taxon>
        <taxon>Candidatus Magasanikiibacteriota</taxon>
    </lineage>
</organism>
<evidence type="ECO:0000313" key="2">
    <source>
        <dbReference type="Proteomes" id="UP000228528"/>
    </source>
</evidence>
<name>A0A2M6P1Y2_9BACT</name>
<dbReference type="Proteomes" id="UP000228528">
    <property type="component" value="Unassembled WGS sequence"/>
</dbReference>